<feature type="region of interest" description="Disordered" evidence="1">
    <location>
        <begin position="130"/>
        <end position="155"/>
    </location>
</feature>
<evidence type="ECO:0000313" key="3">
    <source>
        <dbReference type="Proteomes" id="UP000800094"/>
    </source>
</evidence>
<sequence>MTLQCPCRAITYVEPTGGYNTYLCEQGDPPPPRSSDSLTPFPSAPFSPILTSHLGCDTLPSRVRTHIRRAPSQILSPKLRPRDPAHAPHPFRPRLASHHTLVSPTIHLLRGNMQPFAFAAATLGRSSEVADGEASKMRTSHSPATLAPSARRGARGHRRRLLSVAIANVCEPRASRIGNGRAVCLAS</sequence>
<organism evidence="2 3">
    <name type="scientific">Trematosphaeria pertusa</name>
    <dbReference type="NCBI Taxonomy" id="390896"/>
    <lineage>
        <taxon>Eukaryota</taxon>
        <taxon>Fungi</taxon>
        <taxon>Dikarya</taxon>
        <taxon>Ascomycota</taxon>
        <taxon>Pezizomycotina</taxon>
        <taxon>Dothideomycetes</taxon>
        <taxon>Pleosporomycetidae</taxon>
        <taxon>Pleosporales</taxon>
        <taxon>Massarineae</taxon>
        <taxon>Trematosphaeriaceae</taxon>
        <taxon>Trematosphaeria</taxon>
    </lineage>
</organism>
<reference evidence="2" key="1">
    <citation type="journal article" date="2020" name="Stud. Mycol.">
        <title>101 Dothideomycetes genomes: a test case for predicting lifestyles and emergence of pathogens.</title>
        <authorList>
            <person name="Haridas S."/>
            <person name="Albert R."/>
            <person name="Binder M."/>
            <person name="Bloem J."/>
            <person name="Labutti K."/>
            <person name="Salamov A."/>
            <person name="Andreopoulos B."/>
            <person name="Baker S."/>
            <person name="Barry K."/>
            <person name="Bills G."/>
            <person name="Bluhm B."/>
            <person name="Cannon C."/>
            <person name="Castanera R."/>
            <person name="Culley D."/>
            <person name="Daum C."/>
            <person name="Ezra D."/>
            <person name="Gonzalez J."/>
            <person name="Henrissat B."/>
            <person name="Kuo A."/>
            <person name="Liang C."/>
            <person name="Lipzen A."/>
            <person name="Lutzoni F."/>
            <person name="Magnuson J."/>
            <person name="Mondo S."/>
            <person name="Nolan M."/>
            <person name="Ohm R."/>
            <person name="Pangilinan J."/>
            <person name="Park H.-J."/>
            <person name="Ramirez L."/>
            <person name="Alfaro M."/>
            <person name="Sun H."/>
            <person name="Tritt A."/>
            <person name="Yoshinaga Y."/>
            <person name="Zwiers L.-H."/>
            <person name="Turgeon B."/>
            <person name="Goodwin S."/>
            <person name="Spatafora J."/>
            <person name="Crous P."/>
            <person name="Grigoriev I."/>
        </authorList>
    </citation>
    <scope>NUCLEOTIDE SEQUENCE</scope>
    <source>
        <strain evidence="2">CBS 122368</strain>
    </source>
</reference>
<dbReference type="AlphaFoldDB" id="A0A6A6IT31"/>
<name>A0A6A6IT31_9PLEO</name>
<keyword evidence="3" id="KW-1185">Reference proteome</keyword>
<dbReference type="Proteomes" id="UP000800094">
    <property type="component" value="Unassembled WGS sequence"/>
</dbReference>
<dbReference type="EMBL" id="ML987191">
    <property type="protein sequence ID" value="KAF2253654.1"/>
    <property type="molecule type" value="Genomic_DNA"/>
</dbReference>
<evidence type="ECO:0000313" key="2">
    <source>
        <dbReference type="EMBL" id="KAF2253654.1"/>
    </source>
</evidence>
<proteinExistence type="predicted"/>
<feature type="region of interest" description="Disordered" evidence="1">
    <location>
        <begin position="77"/>
        <end position="96"/>
    </location>
</feature>
<dbReference type="GeneID" id="54574143"/>
<gene>
    <name evidence="2" type="ORF">BU26DRAFT_227161</name>
</gene>
<dbReference type="RefSeq" id="XP_033688658.1">
    <property type="nucleotide sequence ID" value="XM_033820813.1"/>
</dbReference>
<evidence type="ECO:0000256" key="1">
    <source>
        <dbReference type="SAM" id="MobiDB-lite"/>
    </source>
</evidence>
<accession>A0A6A6IT31</accession>
<protein>
    <submittedName>
        <fullName evidence="2">Uncharacterized protein</fullName>
    </submittedName>
</protein>